<evidence type="ECO:0000259" key="2">
    <source>
        <dbReference type="PROSITE" id="PS51084"/>
    </source>
</evidence>
<comment type="caution">
    <text evidence="1">Lacks conserved residue(s) required for the propagation of feature annotation.</text>
</comment>
<dbReference type="SUPFAM" id="SSF54197">
    <property type="entry name" value="HIT-like"/>
    <property type="match status" value="1"/>
</dbReference>
<comment type="caution">
    <text evidence="3">The sequence shown here is derived from an EMBL/GenBank/DDBJ whole genome shotgun (WGS) entry which is preliminary data.</text>
</comment>
<dbReference type="Gene3D" id="3.30.428.10">
    <property type="entry name" value="HIT-like"/>
    <property type="match status" value="1"/>
</dbReference>
<keyword evidence="4" id="KW-1185">Reference proteome</keyword>
<dbReference type="AlphaFoldDB" id="A0AAU9JIF4"/>
<dbReference type="GO" id="GO:0003824">
    <property type="term" value="F:catalytic activity"/>
    <property type="evidence" value="ECO:0007669"/>
    <property type="project" value="InterPro"/>
</dbReference>
<reference evidence="3" key="1">
    <citation type="submission" date="2021-09" db="EMBL/GenBank/DDBJ databases">
        <authorList>
            <consortium name="AG Swart"/>
            <person name="Singh M."/>
            <person name="Singh A."/>
            <person name="Seah K."/>
            <person name="Emmerich C."/>
        </authorList>
    </citation>
    <scope>NUCLEOTIDE SEQUENCE</scope>
    <source>
        <strain evidence="3">ATCC30299</strain>
    </source>
</reference>
<sequence>MIKISRNLLYLETKHTLAYLCPSPVLPGHSLIFPKQQVSKLYQLGNDSSFDLWLSVQRASKILEKYYFSTSTTIEVKDGVNPWLYINIIPRKSCDLEENDTIYGIIENLSFGEDNINLRQEIEMLKKLISN</sequence>
<protein>
    <recommendedName>
        <fullName evidence="2">HIT domain-containing protein</fullName>
    </recommendedName>
</protein>
<dbReference type="Pfam" id="PF01230">
    <property type="entry name" value="HIT"/>
    <property type="match status" value="1"/>
</dbReference>
<proteinExistence type="predicted"/>
<name>A0AAU9JIF4_9CILI</name>
<accession>A0AAU9JIF4</accession>
<dbReference type="InterPro" id="IPR051884">
    <property type="entry name" value="Bis(5'-adenosyl)-TPase_reg"/>
</dbReference>
<feature type="domain" description="HIT" evidence="2">
    <location>
        <begin position="1"/>
        <end position="103"/>
    </location>
</feature>
<evidence type="ECO:0000313" key="3">
    <source>
        <dbReference type="EMBL" id="CAG9323895.1"/>
    </source>
</evidence>
<dbReference type="PANTHER" id="PTHR46243:SF1">
    <property type="entry name" value="BIS(5'-ADENOSYL)-TRIPHOSPHATASE"/>
    <property type="match status" value="1"/>
</dbReference>
<dbReference type="PROSITE" id="PS51084">
    <property type="entry name" value="HIT_2"/>
    <property type="match status" value="1"/>
</dbReference>
<dbReference type="Proteomes" id="UP001162131">
    <property type="component" value="Unassembled WGS sequence"/>
</dbReference>
<dbReference type="InterPro" id="IPR011146">
    <property type="entry name" value="HIT-like"/>
</dbReference>
<dbReference type="InterPro" id="IPR036265">
    <property type="entry name" value="HIT-like_sf"/>
</dbReference>
<dbReference type="PANTHER" id="PTHR46243">
    <property type="entry name" value="BIS(5'-ADENOSYL)-TRIPHOSPHATASE"/>
    <property type="match status" value="1"/>
</dbReference>
<organism evidence="3 4">
    <name type="scientific">Blepharisma stoltei</name>
    <dbReference type="NCBI Taxonomy" id="1481888"/>
    <lineage>
        <taxon>Eukaryota</taxon>
        <taxon>Sar</taxon>
        <taxon>Alveolata</taxon>
        <taxon>Ciliophora</taxon>
        <taxon>Postciliodesmatophora</taxon>
        <taxon>Heterotrichea</taxon>
        <taxon>Heterotrichida</taxon>
        <taxon>Blepharismidae</taxon>
        <taxon>Blepharisma</taxon>
    </lineage>
</organism>
<evidence type="ECO:0000313" key="4">
    <source>
        <dbReference type="Proteomes" id="UP001162131"/>
    </source>
</evidence>
<evidence type="ECO:0000256" key="1">
    <source>
        <dbReference type="PROSITE-ProRule" id="PRU00464"/>
    </source>
</evidence>
<dbReference type="EMBL" id="CAJZBQ010000035">
    <property type="protein sequence ID" value="CAG9323895.1"/>
    <property type="molecule type" value="Genomic_DNA"/>
</dbReference>
<gene>
    <name evidence="3" type="ORF">BSTOLATCC_MIC34931</name>
</gene>